<comment type="caution">
    <text evidence="2">The sequence shown here is derived from an EMBL/GenBank/DDBJ whole genome shotgun (WGS) entry which is preliminary data.</text>
</comment>
<feature type="transmembrane region" description="Helical" evidence="1">
    <location>
        <begin position="88"/>
        <end position="107"/>
    </location>
</feature>
<gene>
    <name evidence="2" type="ORF">HOLleu_34178</name>
</gene>
<protein>
    <submittedName>
        <fullName evidence="2">Uncharacterized protein</fullName>
    </submittedName>
</protein>
<feature type="transmembrane region" description="Helical" evidence="1">
    <location>
        <begin position="113"/>
        <end position="137"/>
    </location>
</feature>
<sequence>MVSQNSSRFVCFVQWMELHWSWFVATAGLIILFVLSMPSFYSDVLLVRIQEETNSSLISPEWVWPIQTTVIYLLCPLSGVMMACFQPAYVVIFGSAIASASMVASSLVSSEVIFVVTMGLLYPLSLTFCLNTIAYNLSTHFPKDSFTKPFAISSMGIPLGALLMQSIKDQIVYWGKWRTQLQIIAGVYPALLIPFAAFIIPKKTILRKRFLQNSNRQSLSSRKSWTTSIVLGEGRTEDDCKIDPEQVSPNTSLDRNKTPVGINSLYSKKRGLSLLDCNNFLLFVWLLLPPIAWFVQWFGLTTFWNDMHIGQRTIPRIHMVMAASDILGRVLAMVVGNRLASQKIGTFVIQIMLYTAISFVQILILHQWSALICAIICSMVRGLFEVLAFSIVIQEFSSLQCRKSVTFTMLSLGVGHLSGLLFTGAVHFTTNSFRHLFFVNILAYQTLLFVIVATPLTSRKRKPDHDKVEWRVSASTDATSDDCRSERL</sequence>
<dbReference type="Proteomes" id="UP001152320">
    <property type="component" value="Chromosome 17"/>
</dbReference>
<name>A0A9Q1BIB0_HOLLE</name>
<dbReference type="PANTHER" id="PTHR11360">
    <property type="entry name" value="MONOCARBOXYLATE TRANSPORTER"/>
    <property type="match status" value="1"/>
</dbReference>
<feature type="transmembrane region" description="Helical" evidence="1">
    <location>
        <begin position="405"/>
        <end position="429"/>
    </location>
</feature>
<feature type="transmembrane region" description="Helical" evidence="1">
    <location>
        <begin position="277"/>
        <end position="297"/>
    </location>
</feature>
<feature type="transmembrane region" description="Helical" evidence="1">
    <location>
        <begin position="20"/>
        <end position="42"/>
    </location>
</feature>
<feature type="transmembrane region" description="Helical" evidence="1">
    <location>
        <begin position="317"/>
        <end position="335"/>
    </location>
</feature>
<feature type="transmembrane region" description="Helical" evidence="1">
    <location>
        <begin position="179"/>
        <end position="200"/>
    </location>
</feature>
<reference evidence="2" key="1">
    <citation type="submission" date="2021-10" db="EMBL/GenBank/DDBJ databases">
        <title>Tropical sea cucumber genome reveals ecological adaptation and Cuvierian tubules defense mechanism.</title>
        <authorList>
            <person name="Chen T."/>
        </authorList>
    </citation>
    <scope>NUCLEOTIDE SEQUENCE</scope>
    <source>
        <strain evidence="2">Nanhai2018</strain>
        <tissue evidence="2">Muscle</tissue>
    </source>
</reference>
<feature type="transmembrane region" description="Helical" evidence="1">
    <location>
        <begin position="347"/>
        <end position="365"/>
    </location>
</feature>
<evidence type="ECO:0000313" key="3">
    <source>
        <dbReference type="Proteomes" id="UP001152320"/>
    </source>
</evidence>
<keyword evidence="1" id="KW-1133">Transmembrane helix</keyword>
<keyword evidence="3" id="KW-1185">Reference proteome</keyword>
<proteinExistence type="predicted"/>
<dbReference type="EMBL" id="JAIZAY010000017">
    <property type="protein sequence ID" value="KAJ8026357.1"/>
    <property type="molecule type" value="Genomic_DNA"/>
</dbReference>
<dbReference type="PANTHER" id="PTHR11360:SF284">
    <property type="entry name" value="EG:103B4.3 PROTEIN-RELATED"/>
    <property type="match status" value="1"/>
</dbReference>
<feature type="transmembrane region" description="Helical" evidence="1">
    <location>
        <begin position="62"/>
        <end position="81"/>
    </location>
</feature>
<dbReference type="OrthoDB" id="10648116at2759"/>
<evidence type="ECO:0000313" key="2">
    <source>
        <dbReference type="EMBL" id="KAJ8026357.1"/>
    </source>
</evidence>
<dbReference type="InterPro" id="IPR036259">
    <property type="entry name" value="MFS_trans_sf"/>
</dbReference>
<accession>A0A9Q1BIB0</accession>
<dbReference type="InterPro" id="IPR050327">
    <property type="entry name" value="Proton-linked_MCT"/>
</dbReference>
<organism evidence="2 3">
    <name type="scientific">Holothuria leucospilota</name>
    <name type="common">Black long sea cucumber</name>
    <name type="synonym">Mertensiothuria leucospilota</name>
    <dbReference type="NCBI Taxonomy" id="206669"/>
    <lineage>
        <taxon>Eukaryota</taxon>
        <taxon>Metazoa</taxon>
        <taxon>Echinodermata</taxon>
        <taxon>Eleutherozoa</taxon>
        <taxon>Echinozoa</taxon>
        <taxon>Holothuroidea</taxon>
        <taxon>Aspidochirotacea</taxon>
        <taxon>Aspidochirotida</taxon>
        <taxon>Holothuriidae</taxon>
        <taxon>Holothuria</taxon>
    </lineage>
</organism>
<keyword evidence="1" id="KW-0812">Transmembrane</keyword>
<feature type="transmembrane region" description="Helical" evidence="1">
    <location>
        <begin position="149"/>
        <end position="167"/>
    </location>
</feature>
<dbReference type="SUPFAM" id="SSF103473">
    <property type="entry name" value="MFS general substrate transporter"/>
    <property type="match status" value="1"/>
</dbReference>
<keyword evidence="1" id="KW-0472">Membrane</keyword>
<evidence type="ECO:0000256" key="1">
    <source>
        <dbReference type="SAM" id="Phobius"/>
    </source>
</evidence>
<dbReference type="Gene3D" id="1.20.1250.20">
    <property type="entry name" value="MFS general substrate transporter like domains"/>
    <property type="match status" value="1"/>
</dbReference>
<feature type="transmembrane region" description="Helical" evidence="1">
    <location>
        <begin position="371"/>
        <end position="393"/>
    </location>
</feature>
<feature type="transmembrane region" description="Helical" evidence="1">
    <location>
        <begin position="435"/>
        <end position="457"/>
    </location>
</feature>
<dbReference type="AlphaFoldDB" id="A0A9Q1BIB0"/>